<dbReference type="EMBL" id="BAABHW010000001">
    <property type="protein sequence ID" value="GAA5064098.1"/>
    <property type="molecule type" value="Genomic_DNA"/>
</dbReference>
<proteinExistence type="predicted"/>
<reference evidence="3" key="1">
    <citation type="journal article" date="2019" name="Int. J. Syst. Evol. Microbiol.">
        <title>The Global Catalogue of Microorganisms (GCM) 10K type strain sequencing project: providing services to taxonomists for standard genome sequencing and annotation.</title>
        <authorList>
            <consortium name="The Broad Institute Genomics Platform"/>
            <consortium name="The Broad Institute Genome Sequencing Center for Infectious Disease"/>
            <person name="Wu L."/>
            <person name="Ma J."/>
        </authorList>
    </citation>
    <scope>NUCLEOTIDE SEQUENCE [LARGE SCALE GENOMIC DNA]</scope>
    <source>
        <strain evidence="3">JCM 18015</strain>
    </source>
</reference>
<accession>A0ABP9KTX2</accession>
<evidence type="ECO:0000313" key="2">
    <source>
        <dbReference type="EMBL" id="GAA5064098.1"/>
    </source>
</evidence>
<dbReference type="CDD" id="cd02199">
    <property type="entry name" value="YjgF_YER057c_UK114_like_1"/>
    <property type="match status" value="1"/>
</dbReference>
<dbReference type="PANTHER" id="PTHR43760:SF1">
    <property type="entry name" value="ENDORIBONUCLEASE L-PSP_CHORISMATE MUTASE-LIKE DOMAIN-CONTAINING PROTEIN"/>
    <property type="match status" value="1"/>
</dbReference>
<evidence type="ECO:0000259" key="1">
    <source>
        <dbReference type="Pfam" id="PF14588"/>
    </source>
</evidence>
<dbReference type="Pfam" id="PF14588">
    <property type="entry name" value="YjgF_endoribonc"/>
    <property type="match status" value="1"/>
</dbReference>
<dbReference type="InterPro" id="IPR013813">
    <property type="entry name" value="Endoribo_LPSP/chorism_mut-like"/>
</dbReference>
<protein>
    <submittedName>
        <fullName evidence="2">RidA family protein</fullName>
    </submittedName>
</protein>
<dbReference type="Gene3D" id="3.30.1330.40">
    <property type="entry name" value="RutC-like"/>
    <property type="match status" value="1"/>
</dbReference>
<comment type="caution">
    <text evidence="2">The sequence shown here is derived from an EMBL/GenBank/DDBJ whole genome shotgun (WGS) entry which is preliminary data.</text>
</comment>
<gene>
    <name evidence="2" type="ORF">GCM10023209_00280</name>
</gene>
<dbReference type="PANTHER" id="PTHR43760">
    <property type="entry name" value="ENDORIBONUCLEASE-RELATED"/>
    <property type="match status" value="1"/>
</dbReference>
<name>A0ABP9KTX2_9RHOB</name>
<dbReference type="RefSeq" id="WP_259547370.1">
    <property type="nucleotide sequence ID" value="NZ_BAABHW010000001.1"/>
</dbReference>
<organism evidence="2 3">
    <name type="scientific">[Roseibacterium] beibuensis</name>
    <dbReference type="NCBI Taxonomy" id="1193142"/>
    <lineage>
        <taxon>Bacteria</taxon>
        <taxon>Pseudomonadati</taxon>
        <taxon>Pseudomonadota</taxon>
        <taxon>Alphaproteobacteria</taxon>
        <taxon>Rhodobacterales</taxon>
        <taxon>Roseobacteraceae</taxon>
        <taxon>Roseicyclus</taxon>
    </lineage>
</organism>
<dbReference type="SUPFAM" id="SSF55298">
    <property type="entry name" value="YjgF-like"/>
    <property type="match status" value="1"/>
</dbReference>
<keyword evidence="3" id="KW-1185">Reference proteome</keyword>
<evidence type="ECO:0000313" key="3">
    <source>
        <dbReference type="Proteomes" id="UP001499910"/>
    </source>
</evidence>
<dbReference type="Proteomes" id="UP001499910">
    <property type="component" value="Unassembled WGS sequence"/>
</dbReference>
<dbReference type="InterPro" id="IPR035959">
    <property type="entry name" value="RutC-like_sf"/>
</dbReference>
<feature type="domain" description="Endoribonuclease L-PSP/chorismate mutase-like" evidence="1">
    <location>
        <begin position="36"/>
        <end position="162"/>
    </location>
</feature>
<sequence length="172" mass="18129">MTELCDPSQEVLPTDRAAFAEVARRLPSPEGTKYPYDLVVIDGRTAYLAGQIPKRDGQLALAGKVGREVSVADAAAAARICAEQAMAWLNHSAGGLENLRRILRLTCYVAHDDGFEDISAVADGASTCLIEMLGDPGRHARSVIGVRSLPRNAPVLVEVTASLLAPPAPQGG</sequence>